<feature type="domain" description="Zn(2)-C6 fungal-type" evidence="7">
    <location>
        <begin position="13"/>
        <end position="43"/>
    </location>
</feature>
<dbReference type="CDD" id="cd00067">
    <property type="entry name" value="GAL4"/>
    <property type="match status" value="1"/>
</dbReference>
<evidence type="ECO:0000256" key="5">
    <source>
        <dbReference type="ARBA" id="ARBA00023242"/>
    </source>
</evidence>
<keyword evidence="2" id="KW-0805">Transcription regulation</keyword>
<dbReference type="GO" id="GO:0000981">
    <property type="term" value="F:DNA-binding transcription factor activity, RNA polymerase II-specific"/>
    <property type="evidence" value="ECO:0007669"/>
    <property type="project" value="InterPro"/>
</dbReference>
<evidence type="ECO:0000313" key="9">
    <source>
        <dbReference type="Proteomes" id="UP000240883"/>
    </source>
</evidence>
<dbReference type="GO" id="GO:0043565">
    <property type="term" value="F:sequence-specific DNA binding"/>
    <property type="evidence" value="ECO:0007669"/>
    <property type="project" value="TreeGrafter"/>
</dbReference>
<dbReference type="GO" id="GO:0045944">
    <property type="term" value="P:positive regulation of transcription by RNA polymerase II"/>
    <property type="evidence" value="ECO:0007669"/>
    <property type="project" value="TreeGrafter"/>
</dbReference>
<dbReference type="InterPro" id="IPR036864">
    <property type="entry name" value="Zn2-C6_fun-type_DNA-bd_sf"/>
</dbReference>
<dbReference type="SUPFAM" id="SSF57701">
    <property type="entry name" value="Zn2/Cys6 DNA-binding domain"/>
    <property type="match status" value="1"/>
</dbReference>
<evidence type="ECO:0000259" key="7">
    <source>
        <dbReference type="PROSITE" id="PS50048"/>
    </source>
</evidence>
<dbReference type="Proteomes" id="UP000240883">
    <property type="component" value="Unassembled WGS sequence"/>
</dbReference>
<evidence type="ECO:0000313" key="8">
    <source>
        <dbReference type="EMBL" id="PSN72845.1"/>
    </source>
</evidence>
<dbReference type="PANTHER" id="PTHR47540">
    <property type="entry name" value="THIAMINE REPRESSIBLE GENES REGULATORY PROTEIN THI5"/>
    <property type="match status" value="1"/>
</dbReference>
<dbReference type="PROSITE" id="PS50048">
    <property type="entry name" value="ZN2_CY6_FUNGAL_2"/>
    <property type="match status" value="1"/>
</dbReference>
<dbReference type="Gene3D" id="4.10.240.10">
    <property type="entry name" value="Zn(2)-C6 fungal-type DNA-binding domain"/>
    <property type="match status" value="1"/>
</dbReference>
<dbReference type="OrthoDB" id="4356994at2759"/>
<protein>
    <recommendedName>
        <fullName evidence="7">Zn(2)-C6 fungal-type domain-containing protein</fullName>
    </recommendedName>
</protein>
<evidence type="ECO:0000256" key="1">
    <source>
        <dbReference type="ARBA" id="ARBA00004123"/>
    </source>
</evidence>
<dbReference type="PANTHER" id="PTHR47540:SF4">
    <property type="entry name" value="TRANSCRIPTION FACTOR RGLT"/>
    <property type="match status" value="1"/>
</dbReference>
<accession>A0A2T2P583</accession>
<sequence>MPEPKTSEKLHAACDECRTRKLKCSGESPTCSRCDREKINCVYSPQKQMGRPRKRRREESAPADHSPADVQHTVTTTSSFQAATIAEFGYISPPELDGFPGFSDFQGDGAIDGPLISPLHADVSLASAYAGPTPDLDFNIDPSLWDALPTTDANKDATLSFTPNPSASNTTPDSTPCTCLSIMYLAISDLQSLSSFSFPSVIVPLRQAMNTASTMLRCEKCPRETFSTIQNVQSLSALLSAIAERFHKVLAEIDAEASRLELTGEKKPFRIGDFNPSTMHLHTATPDCPMGFNIELEAKDWRLLAKKALKTEVLGGGAQTPFVMLLDEMEQRQHRWHTDINLHREEREKLFGPQNCGANAGKDAQCVKMVGSIRQMVNRLAWD</sequence>
<dbReference type="SMART" id="SM00066">
    <property type="entry name" value="GAL4"/>
    <property type="match status" value="1"/>
</dbReference>
<gene>
    <name evidence="8" type="ORF">BS50DRAFT_568453</name>
</gene>
<comment type="subcellular location">
    <subcellularLocation>
        <location evidence="1">Nucleus</location>
    </subcellularLocation>
</comment>
<keyword evidence="5" id="KW-0539">Nucleus</keyword>
<keyword evidence="4" id="KW-0804">Transcription</keyword>
<dbReference type="EMBL" id="KZ678129">
    <property type="protein sequence ID" value="PSN72845.1"/>
    <property type="molecule type" value="Genomic_DNA"/>
</dbReference>
<evidence type="ECO:0000256" key="4">
    <source>
        <dbReference type="ARBA" id="ARBA00023163"/>
    </source>
</evidence>
<organism evidence="8 9">
    <name type="scientific">Corynespora cassiicola Philippines</name>
    <dbReference type="NCBI Taxonomy" id="1448308"/>
    <lineage>
        <taxon>Eukaryota</taxon>
        <taxon>Fungi</taxon>
        <taxon>Dikarya</taxon>
        <taxon>Ascomycota</taxon>
        <taxon>Pezizomycotina</taxon>
        <taxon>Dothideomycetes</taxon>
        <taxon>Pleosporomycetidae</taxon>
        <taxon>Pleosporales</taxon>
        <taxon>Corynesporascaceae</taxon>
        <taxon>Corynespora</taxon>
    </lineage>
</organism>
<evidence type="ECO:0000256" key="6">
    <source>
        <dbReference type="SAM" id="MobiDB-lite"/>
    </source>
</evidence>
<dbReference type="AlphaFoldDB" id="A0A2T2P583"/>
<name>A0A2T2P583_CORCC</name>
<feature type="region of interest" description="Disordered" evidence="6">
    <location>
        <begin position="45"/>
        <end position="72"/>
    </location>
</feature>
<evidence type="ECO:0000256" key="3">
    <source>
        <dbReference type="ARBA" id="ARBA00023125"/>
    </source>
</evidence>
<keyword evidence="3" id="KW-0238">DNA-binding</keyword>
<dbReference type="GO" id="GO:0005634">
    <property type="term" value="C:nucleus"/>
    <property type="evidence" value="ECO:0007669"/>
    <property type="project" value="UniProtKB-SubCell"/>
</dbReference>
<reference evidence="8 9" key="1">
    <citation type="journal article" date="2018" name="Front. Microbiol.">
        <title>Genome-Wide Analysis of Corynespora cassiicola Leaf Fall Disease Putative Effectors.</title>
        <authorList>
            <person name="Lopez D."/>
            <person name="Ribeiro S."/>
            <person name="Label P."/>
            <person name="Fumanal B."/>
            <person name="Venisse J.S."/>
            <person name="Kohler A."/>
            <person name="de Oliveira R.R."/>
            <person name="Labutti K."/>
            <person name="Lipzen A."/>
            <person name="Lail K."/>
            <person name="Bauer D."/>
            <person name="Ohm R.A."/>
            <person name="Barry K.W."/>
            <person name="Spatafora J."/>
            <person name="Grigoriev I.V."/>
            <person name="Martin F.M."/>
            <person name="Pujade-Renaud V."/>
        </authorList>
    </citation>
    <scope>NUCLEOTIDE SEQUENCE [LARGE SCALE GENOMIC DNA]</scope>
    <source>
        <strain evidence="8 9">Philippines</strain>
    </source>
</reference>
<dbReference type="InterPro" id="IPR001138">
    <property type="entry name" value="Zn2Cys6_DnaBD"/>
</dbReference>
<keyword evidence="9" id="KW-1185">Reference proteome</keyword>
<proteinExistence type="predicted"/>
<evidence type="ECO:0000256" key="2">
    <source>
        <dbReference type="ARBA" id="ARBA00023015"/>
    </source>
</evidence>
<dbReference type="Pfam" id="PF00172">
    <property type="entry name" value="Zn_clus"/>
    <property type="match status" value="1"/>
</dbReference>
<dbReference type="InterPro" id="IPR051711">
    <property type="entry name" value="Stress_Response_Reg"/>
</dbReference>
<dbReference type="GO" id="GO:0008270">
    <property type="term" value="F:zinc ion binding"/>
    <property type="evidence" value="ECO:0007669"/>
    <property type="project" value="InterPro"/>
</dbReference>
<dbReference type="PROSITE" id="PS00463">
    <property type="entry name" value="ZN2_CY6_FUNGAL_1"/>
    <property type="match status" value="1"/>
</dbReference>